<dbReference type="AlphaFoldDB" id="R6TZQ5"/>
<reference evidence="1" key="1">
    <citation type="submission" date="2012-11" db="EMBL/GenBank/DDBJ databases">
        <title>Dependencies among metagenomic species, viruses, plasmids and units of genetic variation.</title>
        <authorList>
            <person name="Nielsen H.B."/>
            <person name="Almeida M."/>
            <person name="Juncker A.S."/>
            <person name="Rasmussen S."/>
            <person name="Li J."/>
            <person name="Sunagawa S."/>
            <person name="Plichta D."/>
            <person name="Gautier L."/>
            <person name="Le Chatelier E."/>
            <person name="Peletier E."/>
            <person name="Bonde I."/>
            <person name="Nielsen T."/>
            <person name="Manichanh C."/>
            <person name="Arumugam M."/>
            <person name="Batto J."/>
            <person name="Santos M.B.Q.D."/>
            <person name="Blom N."/>
            <person name="Borruel N."/>
            <person name="Burgdorf K.S."/>
            <person name="Boumezbeur F."/>
            <person name="Casellas F."/>
            <person name="Dore J."/>
            <person name="Guarner F."/>
            <person name="Hansen T."/>
            <person name="Hildebrand F."/>
            <person name="Kaas R.S."/>
            <person name="Kennedy S."/>
            <person name="Kristiansen K."/>
            <person name="Kultima J.R."/>
            <person name="Leonard P."/>
            <person name="Levenez F."/>
            <person name="Lund O."/>
            <person name="Moumen B."/>
            <person name="Le Paslier D."/>
            <person name="Pons N."/>
            <person name="Pedersen O."/>
            <person name="Prifti E."/>
            <person name="Qin J."/>
            <person name="Raes J."/>
            <person name="Tap J."/>
            <person name="Tims S."/>
            <person name="Ussery D.W."/>
            <person name="Yamada T."/>
            <person name="MetaHit consortium"/>
            <person name="Renault P."/>
            <person name="Sicheritz-Ponten T."/>
            <person name="Bork P."/>
            <person name="Wang J."/>
            <person name="Brunak S."/>
            <person name="Ehrlich S.D."/>
        </authorList>
    </citation>
    <scope>NUCLEOTIDE SEQUENCE [LARGE SCALE GENOMIC DNA]</scope>
</reference>
<organism evidence="1 2">
    <name type="scientific">Candidatus Colimorpha enterica</name>
    <dbReference type="NCBI Taxonomy" id="3083063"/>
    <lineage>
        <taxon>Bacteria</taxon>
        <taxon>Pseudomonadati</taxon>
        <taxon>Bacteroidota</taxon>
        <taxon>Bacteroidia</taxon>
        <taxon>Bacteroidales</taxon>
        <taxon>Candidatus Colimorpha</taxon>
    </lineage>
</organism>
<gene>
    <name evidence="1" type="ORF">BN580_01811</name>
</gene>
<evidence type="ECO:0000313" key="2">
    <source>
        <dbReference type="Proteomes" id="UP000017938"/>
    </source>
</evidence>
<protein>
    <submittedName>
        <fullName evidence="1">Uncharacterized protein</fullName>
    </submittedName>
</protein>
<dbReference type="STRING" id="1263015.BN580_01811"/>
<dbReference type="Proteomes" id="UP000017938">
    <property type="component" value="Unassembled WGS sequence"/>
</dbReference>
<dbReference type="EMBL" id="CBFW010000294">
    <property type="protein sequence ID" value="CDC75344.1"/>
    <property type="molecule type" value="Genomic_DNA"/>
</dbReference>
<evidence type="ECO:0000313" key="1">
    <source>
        <dbReference type="EMBL" id="CDC75344.1"/>
    </source>
</evidence>
<accession>R6TZQ5</accession>
<comment type="caution">
    <text evidence="1">The sequence shown here is derived from an EMBL/GenBank/DDBJ whole genome shotgun (WGS) entry which is preliminary data.</text>
</comment>
<name>R6TZQ5_9BACT</name>
<proteinExistence type="predicted"/>
<sequence>MLPAVKKPIPAALKRERESREDTAYAWKPALPTAIRTAFAVMLIFDGKTKPMISIRTDILTPVCLFFTLSAEAEKRACPPIATILYRIIRNVSFAGLAWSDMLPRSIEAQAQSAIALMKA</sequence>